<dbReference type="OrthoDB" id="644035at2759"/>
<comment type="caution">
    <text evidence="5">The sequence shown here is derived from an EMBL/GenBank/DDBJ whole genome shotgun (WGS) entry which is preliminary data.</text>
</comment>
<dbReference type="SUPFAM" id="SSF52058">
    <property type="entry name" value="L domain-like"/>
    <property type="match status" value="1"/>
</dbReference>
<dbReference type="AlphaFoldDB" id="A0A811Q090"/>
<keyword evidence="1" id="KW-0677">Repeat</keyword>
<dbReference type="InterPro" id="IPR044974">
    <property type="entry name" value="Disease_R_plants"/>
</dbReference>
<dbReference type="InterPro" id="IPR036388">
    <property type="entry name" value="WH-like_DNA-bd_sf"/>
</dbReference>
<proteinExistence type="predicted"/>
<evidence type="ECO:0000259" key="3">
    <source>
        <dbReference type="Pfam" id="PF23559"/>
    </source>
</evidence>
<dbReference type="PANTHER" id="PTHR23155">
    <property type="entry name" value="DISEASE RESISTANCE PROTEIN RP"/>
    <property type="match status" value="1"/>
</dbReference>
<sequence length="548" mass="62994">MWWFTTGTDYCSQTFISERGNDLNSRHFEDVGQNLGKHFLLSNNNAAMSVFKGMRRVLRQCYDNLPDYDHRFFLLYLSIFPRGHQIKRKSLVRRLKAERLVVNEACKCFDEFIDRCIIKPVHIFNNSVVVKSCQVHDLVQEYIIQKSFDKNVVTLIQGPDTLLKGNTGGPVCRLSVQSSTKERFHELEDGSASLRSLSIFNSEPFELRSCMMMRVLDLEGCTGIDNRFLRGICKLLLLRYLSLRKTSIDELPRQIEKLECLETLDIRDTNVKKLPMKKSVLHTLSGFVANMRHGLEHVILFARKLKNVKVWCNDTTTADTPIRISVPKHSSNRSQSKIMWCTKRMEHNRRNVAIFDFIRILETRSKTLESVSMVSTGLCQDFLGSLEGPCSISSIKLQGNLDRLTASDKLSELGRIKKLQLFSTGLTIKELSVLKYLRGLEYLKLVEYSDRFCSGIFIVEKKGFESLNRLCIEAPMLPRMQFKEGSIESLTPLHFLCPNSKKQPSETVEGIPHLASLAEVMHNRSMQKDWETVANENPNRPRVKRQGE</sequence>
<evidence type="ECO:0000313" key="5">
    <source>
        <dbReference type="EMBL" id="CAD6252409.1"/>
    </source>
</evidence>
<feature type="domain" description="Disease resistance protein winged helix" evidence="3">
    <location>
        <begin position="79"/>
        <end position="141"/>
    </location>
</feature>
<dbReference type="InterPro" id="IPR058922">
    <property type="entry name" value="WHD_DRP"/>
</dbReference>
<dbReference type="Proteomes" id="UP000604825">
    <property type="component" value="Unassembled WGS sequence"/>
</dbReference>
<dbReference type="InterPro" id="IPR032675">
    <property type="entry name" value="LRR_dom_sf"/>
</dbReference>
<feature type="domain" description="Disease resistance R13L4/SHOC-2-like LRR" evidence="4">
    <location>
        <begin position="194"/>
        <end position="528"/>
    </location>
</feature>
<keyword evidence="2" id="KW-0611">Plant defense</keyword>
<dbReference type="Pfam" id="PF23559">
    <property type="entry name" value="WHD_DRP"/>
    <property type="match status" value="1"/>
</dbReference>
<accession>A0A811Q090</accession>
<dbReference type="InterPro" id="IPR055414">
    <property type="entry name" value="LRR_R13L4/SHOC2-like"/>
</dbReference>
<evidence type="ECO:0000256" key="2">
    <source>
        <dbReference type="ARBA" id="ARBA00022821"/>
    </source>
</evidence>
<dbReference type="Gene3D" id="3.80.10.10">
    <property type="entry name" value="Ribonuclease Inhibitor"/>
    <property type="match status" value="1"/>
</dbReference>
<organism evidence="5 6">
    <name type="scientific">Miscanthus lutarioriparius</name>
    <dbReference type="NCBI Taxonomy" id="422564"/>
    <lineage>
        <taxon>Eukaryota</taxon>
        <taxon>Viridiplantae</taxon>
        <taxon>Streptophyta</taxon>
        <taxon>Embryophyta</taxon>
        <taxon>Tracheophyta</taxon>
        <taxon>Spermatophyta</taxon>
        <taxon>Magnoliopsida</taxon>
        <taxon>Liliopsida</taxon>
        <taxon>Poales</taxon>
        <taxon>Poaceae</taxon>
        <taxon>PACMAD clade</taxon>
        <taxon>Panicoideae</taxon>
        <taxon>Andropogonodae</taxon>
        <taxon>Andropogoneae</taxon>
        <taxon>Saccharinae</taxon>
        <taxon>Miscanthus</taxon>
    </lineage>
</organism>
<gene>
    <name evidence="5" type="ORF">NCGR_LOCUS36061</name>
</gene>
<evidence type="ECO:0000256" key="1">
    <source>
        <dbReference type="ARBA" id="ARBA00022737"/>
    </source>
</evidence>
<dbReference type="GO" id="GO:0098542">
    <property type="term" value="P:defense response to other organism"/>
    <property type="evidence" value="ECO:0007669"/>
    <property type="project" value="TreeGrafter"/>
</dbReference>
<evidence type="ECO:0000313" key="6">
    <source>
        <dbReference type="Proteomes" id="UP000604825"/>
    </source>
</evidence>
<dbReference type="PANTHER" id="PTHR23155:SF1227">
    <property type="entry name" value="OS11G0462500 PROTEIN"/>
    <property type="match status" value="1"/>
</dbReference>
<keyword evidence="6" id="KW-1185">Reference proteome</keyword>
<dbReference type="EMBL" id="CAJGYO010000009">
    <property type="protein sequence ID" value="CAD6252409.1"/>
    <property type="molecule type" value="Genomic_DNA"/>
</dbReference>
<evidence type="ECO:0000259" key="4">
    <source>
        <dbReference type="Pfam" id="PF23598"/>
    </source>
</evidence>
<dbReference type="Pfam" id="PF23598">
    <property type="entry name" value="LRR_14"/>
    <property type="match status" value="1"/>
</dbReference>
<dbReference type="Gene3D" id="1.10.10.10">
    <property type="entry name" value="Winged helix-like DNA-binding domain superfamily/Winged helix DNA-binding domain"/>
    <property type="match status" value="1"/>
</dbReference>
<name>A0A811Q090_9POAL</name>
<protein>
    <submittedName>
        <fullName evidence="5">Uncharacterized protein</fullName>
    </submittedName>
</protein>
<reference evidence="5" key="1">
    <citation type="submission" date="2020-10" db="EMBL/GenBank/DDBJ databases">
        <authorList>
            <person name="Han B."/>
            <person name="Lu T."/>
            <person name="Zhao Q."/>
            <person name="Huang X."/>
            <person name="Zhao Y."/>
        </authorList>
    </citation>
    <scope>NUCLEOTIDE SEQUENCE</scope>
</reference>